<organism evidence="5 6">
    <name type="scientific">Tsuneonella litorea</name>
    <dbReference type="NCBI Taxonomy" id="2976475"/>
    <lineage>
        <taxon>Bacteria</taxon>
        <taxon>Pseudomonadati</taxon>
        <taxon>Pseudomonadota</taxon>
        <taxon>Alphaproteobacteria</taxon>
        <taxon>Sphingomonadales</taxon>
        <taxon>Erythrobacteraceae</taxon>
        <taxon>Tsuneonella</taxon>
    </lineage>
</organism>
<keyword evidence="6" id="KW-1185">Reference proteome</keyword>
<dbReference type="InterPro" id="IPR036388">
    <property type="entry name" value="WH-like_DNA-bd_sf"/>
</dbReference>
<evidence type="ECO:0000313" key="5">
    <source>
        <dbReference type="EMBL" id="MCT2559891.1"/>
    </source>
</evidence>
<evidence type="ECO:0000313" key="6">
    <source>
        <dbReference type="Proteomes" id="UP001142648"/>
    </source>
</evidence>
<gene>
    <name evidence="5" type="ORF">N0B51_12980</name>
</gene>
<dbReference type="EMBL" id="JAOAMV010000007">
    <property type="protein sequence ID" value="MCT2559891.1"/>
    <property type="molecule type" value="Genomic_DNA"/>
</dbReference>
<comment type="caution">
    <text evidence="5">The sequence shown here is derived from an EMBL/GenBank/DDBJ whole genome shotgun (WGS) entry which is preliminary data.</text>
</comment>
<accession>A0A9X3A8W1</accession>
<feature type="domain" description="HTH crp-type" evidence="4">
    <location>
        <begin position="151"/>
        <end position="225"/>
    </location>
</feature>
<dbReference type="InterPro" id="IPR012318">
    <property type="entry name" value="HTH_CRP"/>
</dbReference>
<proteinExistence type="predicted"/>
<dbReference type="InterPro" id="IPR018335">
    <property type="entry name" value="Tscrpt_reg_HTH_Crp-type_CS"/>
</dbReference>
<protein>
    <submittedName>
        <fullName evidence="5">Helix-turn-helix domain-containing protein</fullName>
    </submittedName>
</protein>
<dbReference type="CDD" id="cd00038">
    <property type="entry name" value="CAP_ED"/>
    <property type="match status" value="1"/>
</dbReference>
<dbReference type="Proteomes" id="UP001142648">
    <property type="component" value="Unassembled WGS sequence"/>
</dbReference>
<dbReference type="PRINTS" id="PR00034">
    <property type="entry name" value="HTHCRP"/>
</dbReference>
<sequence>MTNRHRSPPRDPFPHFVETVLPAPSAPALAPPLRAIAQTVALEGGQTFRIERGADRFVFIASGAAKLVALASARREQVVAFHFAGDLLWIASPPAHDYLLAALAGTTLVTFPATAFISIVESDAAVMKALFERMQQALLRSREKSVSLGRKTAQERIAGFLATMADRIGTGDALGPQVDLPMSRRDIADSLGLTIETVSRQFSELRAAQLIETHGRSHVRVCNLAGLADRAGHARAPL</sequence>
<dbReference type="InterPro" id="IPR000595">
    <property type="entry name" value="cNMP-bd_dom"/>
</dbReference>
<keyword evidence="3" id="KW-0804">Transcription</keyword>
<dbReference type="SUPFAM" id="SSF51206">
    <property type="entry name" value="cAMP-binding domain-like"/>
    <property type="match status" value="1"/>
</dbReference>
<dbReference type="SMART" id="SM00419">
    <property type="entry name" value="HTH_CRP"/>
    <property type="match status" value="1"/>
</dbReference>
<evidence type="ECO:0000256" key="3">
    <source>
        <dbReference type="ARBA" id="ARBA00023163"/>
    </source>
</evidence>
<dbReference type="PROSITE" id="PS00042">
    <property type="entry name" value="HTH_CRP_1"/>
    <property type="match status" value="1"/>
</dbReference>
<dbReference type="RefSeq" id="WP_259962917.1">
    <property type="nucleotide sequence ID" value="NZ_JAOAMV010000007.1"/>
</dbReference>
<dbReference type="Gene3D" id="2.60.120.10">
    <property type="entry name" value="Jelly Rolls"/>
    <property type="match status" value="1"/>
</dbReference>
<dbReference type="InterPro" id="IPR018490">
    <property type="entry name" value="cNMP-bd_dom_sf"/>
</dbReference>
<keyword evidence="1" id="KW-0805">Transcription regulation</keyword>
<evidence type="ECO:0000256" key="1">
    <source>
        <dbReference type="ARBA" id="ARBA00023015"/>
    </source>
</evidence>
<dbReference type="GO" id="GO:0003677">
    <property type="term" value="F:DNA binding"/>
    <property type="evidence" value="ECO:0007669"/>
    <property type="project" value="UniProtKB-KW"/>
</dbReference>
<dbReference type="SUPFAM" id="SSF46785">
    <property type="entry name" value="Winged helix' DNA-binding domain"/>
    <property type="match status" value="1"/>
</dbReference>
<dbReference type="AlphaFoldDB" id="A0A9X3A8W1"/>
<evidence type="ECO:0000256" key="2">
    <source>
        <dbReference type="ARBA" id="ARBA00023125"/>
    </source>
</evidence>
<keyword evidence="2" id="KW-0238">DNA-binding</keyword>
<dbReference type="Gene3D" id="1.10.10.10">
    <property type="entry name" value="Winged helix-like DNA-binding domain superfamily/Winged helix DNA-binding domain"/>
    <property type="match status" value="1"/>
</dbReference>
<evidence type="ECO:0000259" key="4">
    <source>
        <dbReference type="PROSITE" id="PS51063"/>
    </source>
</evidence>
<dbReference type="GO" id="GO:0003700">
    <property type="term" value="F:DNA-binding transcription factor activity"/>
    <property type="evidence" value="ECO:0007669"/>
    <property type="project" value="InterPro"/>
</dbReference>
<reference evidence="5" key="1">
    <citation type="submission" date="2022-09" db="EMBL/GenBank/DDBJ databases">
        <title>The genome sequence of Tsuneonella sp. YG55.</title>
        <authorList>
            <person name="Liu Y."/>
        </authorList>
    </citation>
    <scope>NUCLEOTIDE SEQUENCE</scope>
    <source>
        <strain evidence="5">YG55</strain>
    </source>
</reference>
<name>A0A9X3A8W1_9SPHN</name>
<dbReference type="InterPro" id="IPR014710">
    <property type="entry name" value="RmlC-like_jellyroll"/>
</dbReference>
<dbReference type="InterPro" id="IPR036390">
    <property type="entry name" value="WH_DNA-bd_sf"/>
</dbReference>
<dbReference type="CDD" id="cd00092">
    <property type="entry name" value="HTH_CRP"/>
    <property type="match status" value="1"/>
</dbReference>
<dbReference type="PROSITE" id="PS51063">
    <property type="entry name" value="HTH_CRP_2"/>
    <property type="match status" value="1"/>
</dbReference>
<dbReference type="Pfam" id="PF13545">
    <property type="entry name" value="HTH_Crp_2"/>
    <property type="match status" value="1"/>
</dbReference>